<dbReference type="SMART" id="SM00316">
    <property type="entry name" value="S1"/>
    <property type="match status" value="2"/>
</dbReference>
<gene>
    <name evidence="3" type="ORF">IEQ34_026555</name>
</gene>
<dbReference type="InterPro" id="IPR012340">
    <property type="entry name" value="NA-bd_OB-fold"/>
</dbReference>
<dbReference type="Pfam" id="PF00575">
    <property type="entry name" value="S1"/>
    <property type="match status" value="1"/>
</dbReference>
<evidence type="ECO:0000259" key="2">
    <source>
        <dbReference type="PROSITE" id="PS50126"/>
    </source>
</evidence>
<evidence type="ECO:0000313" key="4">
    <source>
        <dbReference type="Proteomes" id="UP000775213"/>
    </source>
</evidence>
<dbReference type="PROSITE" id="PS50126">
    <property type="entry name" value="S1"/>
    <property type="match status" value="1"/>
</dbReference>
<comment type="caution">
    <text evidence="3">The sequence shown here is derived from an EMBL/GenBank/DDBJ whole genome shotgun (WGS) entry which is preliminary data.</text>
</comment>
<protein>
    <recommendedName>
        <fullName evidence="2">S1 motif domain-containing protein</fullName>
    </recommendedName>
</protein>
<dbReference type="Gene3D" id="2.40.50.140">
    <property type="entry name" value="Nucleic acid-binding proteins"/>
    <property type="match status" value="1"/>
</dbReference>
<sequence length="823" mass="91815">MKEPKSTSNGGGKVVAARVRGGLDLSLSLSPWNVQACEQGRASVSWGMQRSLAWKKSTRASFGVVFNDTDGSAIEASAEIAENGPERRRFSGISCGIFAGFAAEDSMKQGVSILDPTRIQPRKLRVRVNPFARWVGFGFEILTRFQYRIMARKDNPQVSYLDVEKSFRKDKGKLDDLMDMPTDVLVGKDLSSQQSHKAQNLQRQSKLNLSRPVMNKVTKSSMLEEKPIVVEGQEKQLPGNVNKKTSTSNISLRKPSVFHDDDLEADSSKFKIKPNLYFKMRTSPPQSSGEVTLLKKPEVVQVPSIAFEESITCDNSVDMSSTSLEIMDTEDTIDGPESSDVIQQNGCDRSANYDIAAVRDNESEGTADDNCDFSQKSSELDGGLLIGLQLPMQKGVQQNDAQFSSTSLHENSIRHKNNISMNSALLEKPDRQEYSDREGLYTAGLGASNDKTYSSSADVVKFQSADEEGSQDHDWKRAERMLKLGERAEVELISCSSRGFVASFGSLIGFLPYRNLGTKWKFLAFESWLRKKGLDPLLYRKNLSIVGNYVDQSENPALDSSQILEKDKMLSSDMKFEELLKAYEQEKTNYLSSFVGQRLRVSVIHADRSSRRLIFSGRPKENEELVERKRKLMAKLNVGDIVKCCVKKITYFGIFVEVEGVPALIHQSEISWDMTLDPSAFFKIGQVVEAKVHQLDFAFERITLSLKDVTPDPLIESLESVIGGGTSLGKNLESAQADVEWADVDSLIQELQRVDGVNDVTKGRFFLSPGLAPTFQVYMASMFDNQYKLLARYENKVQEIIVQASLNKEQLKDAILSCTNGVQ</sequence>
<feature type="compositionally biased region" description="Polar residues" evidence="1">
    <location>
        <begin position="190"/>
        <end position="208"/>
    </location>
</feature>
<evidence type="ECO:0000256" key="1">
    <source>
        <dbReference type="SAM" id="MobiDB-lite"/>
    </source>
</evidence>
<feature type="domain" description="S1 motif" evidence="2">
    <location>
        <begin position="639"/>
        <end position="707"/>
    </location>
</feature>
<proteinExistence type="predicted"/>
<organism evidence="3 4">
    <name type="scientific">Dendrobium chrysotoxum</name>
    <name type="common">Orchid</name>
    <dbReference type="NCBI Taxonomy" id="161865"/>
    <lineage>
        <taxon>Eukaryota</taxon>
        <taxon>Viridiplantae</taxon>
        <taxon>Streptophyta</taxon>
        <taxon>Embryophyta</taxon>
        <taxon>Tracheophyta</taxon>
        <taxon>Spermatophyta</taxon>
        <taxon>Magnoliopsida</taxon>
        <taxon>Liliopsida</taxon>
        <taxon>Asparagales</taxon>
        <taxon>Orchidaceae</taxon>
        <taxon>Epidendroideae</taxon>
        <taxon>Malaxideae</taxon>
        <taxon>Dendrobiinae</taxon>
        <taxon>Dendrobium</taxon>
    </lineage>
</organism>
<dbReference type="PANTHER" id="PTHR47600:SF1">
    <property type="entry name" value="NUCLEIC ACID-BINDING, OB-FOLD-LIKE PROTEIN"/>
    <property type="match status" value="1"/>
</dbReference>
<evidence type="ECO:0000313" key="3">
    <source>
        <dbReference type="EMBL" id="KAH0435606.1"/>
    </source>
</evidence>
<name>A0AAV7FLV5_DENCH</name>
<dbReference type="InterPro" id="IPR003029">
    <property type="entry name" value="S1_domain"/>
</dbReference>
<dbReference type="EMBL" id="JAGFBR010000765">
    <property type="protein sequence ID" value="KAH0435606.1"/>
    <property type="molecule type" value="Genomic_DNA"/>
</dbReference>
<dbReference type="AlphaFoldDB" id="A0AAV7FLV5"/>
<reference evidence="3 4" key="1">
    <citation type="journal article" date="2021" name="Hortic Res">
        <title>Chromosome-scale assembly of the Dendrobium chrysotoxum genome enhances the understanding of orchid evolution.</title>
        <authorList>
            <person name="Zhang Y."/>
            <person name="Zhang G.Q."/>
            <person name="Zhang D."/>
            <person name="Liu X.D."/>
            <person name="Xu X.Y."/>
            <person name="Sun W.H."/>
            <person name="Yu X."/>
            <person name="Zhu X."/>
            <person name="Wang Z.W."/>
            <person name="Zhao X."/>
            <person name="Zhong W.Y."/>
            <person name="Chen H."/>
            <person name="Yin W.L."/>
            <person name="Huang T."/>
            <person name="Niu S.C."/>
            <person name="Liu Z.J."/>
        </authorList>
    </citation>
    <scope>NUCLEOTIDE SEQUENCE [LARGE SCALE GENOMIC DNA]</scope>
    <source>
        <strain evidence="3">Lindl</strain>
    </source>
</reference>
<dbReference type="PANTHER" id="PTHR47600">
    <property type="entry name" value="NUCLEIC ACID-BINDING, OB-FOLD-LIKE PROTEIN"/>
    <property type="match status" value="1"/>
</dbReference>
<dbReference type="Proteomes" id="UP000775213">
    <property type="component" value="Unassembled WGS sequence"/>
</dbReference>
<feature type="region of interest" description="Disordered" evidence="1">
    <location>
        <begin position="190"/>
        <end position="213"/>
    </location>
</feature>
<dbReference type="GO" id="GO:0003676">
    <property type="term" value="F:nucleic acid binding"/>
    <property type="evidence" value="ECO:0007669"/>
    <property type="project" value="InterPro"/>
</dbReference>
<dbReference type="SUPFAM" id="SSF50249">
    <property type="entry name" value="Nucleic acid-binding proteins"/>
    <property type="match status" value="1"/>
</dbReference>
<keyword evidence="4" id="KW-1185">Reference proteome</keyword>
<accession>A0AAV7FLV5</accession>